<dbReference type="RefSeq" id="WP_283172306.1">
    <property type="nucleotide sequence ID" value="NZ_JAPNOA010000012.1"/>
</dbReference>
<dbReference type="PANTHER" id="PTHR22726:SF1">
    <property type="entry name" value="METALLOENDOPEPTIDASE OMA1, MITOCHONDRIAL"/>
    <property type="match status" value="1"/>
</dbReference>
<evidence type="ECO:0000256" key="8">
    <source>
        <dbReference type="SAM" id="SignalP"/>
    </source>
</evidence>
<protein>
    <submittedName>
        <fullName evidence="10">M48 family metallopeptidase</fullName>
    </submittedName>
</protein>
<evidence type="ECO:0000313" key="10">
    <source>
        <dbReference type="EMBL" id="MCY0964087.1"/>
    </source>
</evidence>
<feature type="domain" description="Peptidase M48" evidence="9">
    <location>
        <begin position="67"/>
        <end position="250"/>
    </location>
</feature>
<dbReference type="InterPro" id="IPR001915">
    <property type="entry name" value="Peptidase_M48"/>
</dbReference>
<dbReference type="GO" id="GO:0004222">
    <property type="term" value="F:metalloendopeptidase activity"/>
    <property type="evidence" value="ECO:0007669"/>
    <property type="project" value="InterPro"/>
</dbReference>
<evidence type="ECO:0000256" key="6">
    <source>
        <dbReference type="RuleBase" id="RU003983"/>
    </source>
</evidence>
<keyword evidence="11" id="KW-1185">Reference proteome</keyword>
<dbReference type="GO" id="GO:0016020">
    <property type="term" value="C:membrane"/>
    <property type="evidence" value="ECO:0007669"/>
    <property type="project" value="TreeGrafter"/>
</dbReference>
<feature type="region of interest" description="Disordered" evidence="7">
    <location>
        <begin position="228"/>
        <end position="247"/>
    </location>
</feature>
<evidence type="ECO:0000313" key="11">
    <source>
        <dbReference type="Proteomes" id="UP001150830"/>
    </source>
</evidence>
<name>A0A9X3IQE5_9GAMM</name>
<keyword evidence="8" id="KW-0732">Signal</keyword>
<dbReference type="Proteomes" id="UP001150830">
    <property type="component" value="Unassembled WGS sequence"/>
</dbReference>
<dbReference type="GO" id="GO:0046872">
    <property type="term" value="F:metal ion binding"/>
    <property type="evidence" value="ECO:0007669"/>
    <property type="project" value="UniProtKB-KW"/>
</dbReference>
<dbReference type="CDD" id="cd07331">
    <property type="entry name" value="M48C_Oma1_like"/>
    <property type="match status" value="1"/>
</dbReference>
<keyword evidence="2" id="KW-0479">Metal-binding</keyword>
<sequence length="274" mass="29311">MKRTLIRSAMITAGIAVVTACATSPTGRTQLMVVSPDTAISESKQAYVSTVDELDKNKKLVTDTKVTKRIRDITGRLITEAIAKYPKTTSWEWSVAIIDDPDTLNAWCMAGGRMAIYTGIINKLNLTDDEIAQIMGHEISHALSNHTAEQMSRAMAINAGLMAAAIATDQNAYALTGTAIAAKLALELPNSRTAEAEADRIGIELAARAGYSPSAAVSLWNKMQSASSGSTPEFLSTHPSPSNRSKTLEKLGPEMQALNPTGKKSVVYPVTIMQ</sequence>
<comment type="caution">
    <text evidence="10">The sequence shown here is derived from an EMBL/GenBank/DDBJ whole genome shotgun (WGS) entry which is preliminary data.</text>
</comment>
<evidence type="ECO:0000256" key="7">
    <source>
        <dbReference type="SAM" id="MobiDB-lite"/>
    </source>
</evidence>
<organism evidence="10 11">
    <name type="scientific">Parathalassolituus penaei</name>
    <dbReference type="NCBI Taxonomy" id="2997323"/>
    <lineage>
        <taxon>Bacteria</taxon>
        <taxon>Pseudomonadati</taxon>
        <taxon>Pseudomonadota</taxon>
        <taxon>Gammaproteobacteria</taxon>
        <taxon>Oceanospirillales</taxon>
        <taxon>Oceanospirillaceae</taxon>
        <taxon>Parathalassolituus</taxon>
    </lineage>
</organism>
<keyword evidence="5 6" id="KW-0482">Metalloprotease</keyword>
<comment type="cofactor">
    <cofactor evidence="6">
        <name>Zn(2+)</name>
        <dbReference type="ChEBI" id="CHEBI:29105"/>
    </cofactor>
    <text evidence="6">Binds 1 zinc ion per subunit.</text>
</comment>
<evidence type="ECO:0000256" key="3">
    <source>
        <dbReference type="ARBA" id="ARBA00022801"/>
    </source>
</evidence>
<evidence type="ECO:0000256" key="1">
    <source>
        <dbReference type="ARBA" id="ARBA00022670"/>
    </source>
</evidence>
<gene>
    <name evidence="10" type="ORF">OUO13_02725</name>
</gene>
<feature type="signal peptide" evidence="8">
    <location>
        <begin position="1"/>
        <end position="22"/>
    </location>
</feature>
<dbReference type="PROSITE" id="PS51257">
    <property type="entry name" value="PROKAR_LIPOPROTEIN"/>
    <property type="match status" value="1"/>
</dbReference>
<dbReference type="EMBL" id="JAPNOA010000012">
    <property type="protein sequence ID" value="MCY0964087.1"/>
    <property type="molecule type" value="Genomic_DNA"/>
</dbReference>
<dbReference type="AlphaFoldDB" id="A0A9X3IQE5"/>
<evidence type="ECO:0000256" key="2">
    <source>
        <dbReference type="ARBA" id="ARBA00022723"/>
    </source>
</evidence>
<dbReference type="GO" id="GO:0051603">
    <property type="term" value="P:proteolysis involved in protein catabolic process"/>
    <property type="evidence" value="ECO:0007669"/>
    <property type="project" value="TreeGrafter"/>
</dbReference>
<evidence type="ECO:0000256" key="5">
    <source>
        <dbReference type="ARBA" id="ARBA00023049"/>
    </source>
</evidence>
<proteinExistence type="inferred from homology"/>
<feature type="compositionally biased region" description="Polar residues" evidence="7">
    <location>
        <begin position="228"/>
        <end position="245"/>
    </location>
</feature>
<feature type="chain" id="PRO_5040935434" evidence="8">
    <location>
        <begin position="23"/>
        <end position="274"/>
    </location>
</feature>
<comment type="similarity">
    <text evidence="6">Belongs to the peptidase M48 family.</text>
</comment>
<keyword evidence="4 6" id="KW-0862">Zinc</keyword>
<reference evidence="10" key="1">
    <citation type="submission" date="2022-11" db="EMBL/GenBank/DDBJ databases">
        <title>Parathalassolutuus dongxingensis gen. nov., sp. nov., a novel member of family Oceanospirillaceae isolated from a coastal shrimp pond in Guangxi, China.</title>
        <authorList>
            <person name="Chen H."/>
        </authorList>
    </citation>
    <scope>NUCLEOTIDE SEQUENCE</scope>
    <source>
        <strain evidence="10">G-43</strain>
    </source>
</reference>
<keyword evidence="1 6" id="KW-0645">Protease</keyword>
<evidence type="ECO:0000256" key="4">
    <source>
        <dbReference type="ARBA" id="ARBA00022833"/>
    </source>
</evidence>
<dbReference type="PANTHER" id="PTHR22726">
    <property type="entry name" value="METALLOENDOPEPTIDASE OMA1"/>
    <property type="match status" value="1"/>
</dbReference>
<dbReference type="Gene3D" id="3.30.2010.10">
    <property type="entry name" value="Metalloproteases ('zincins'), catalytic domain"/>
    <property type="match status" value="1"/>
</dbReference>
<accession>A0A9X3IQE5</accession>
<dbReference type="InterPro" id="IPR051156">
    <property type="entry name" value="Mito/Outer_Membr_Metalloprot"/>
</dbReference>
<dbReference type="Pfam" id="PF01435">
    <property type="entry name" value="Peptidase_M48"/>
    <property type="match status" value="1"/>
</dbReference>
<keyword evidence="3 6" id="KW-0378">Hydrolase</keyword>
<evidence type="ECO:0000259" key="9">
    <source>
        <dbReference type="Pfam" id="PF01435"/>
    </source>
</evidence>